<evidence type="ECO:0008006" key="5">
    <source>
        <dbReference type="Google" id="ProtNLM"/>
    </source>
</evidence>
<evidence type="ECO:0000313" key="3">
    <source>
        <dbReference type="EMBL" id="MFC4058138.1"/>
    </source>
</evidence>
<feature type="compositionally biased region" description="Low complexity" evidence="1">
    <location>
        <begin position="99"/>
        <end position="123"/>
    </location>
</feature>
<protein>
    <recommendedName>
        <fullName evidence="5">Ig-like domain (Group 3)</fullName>
    </recommendedName>
</protein>
<evidence type="ECO:0000313" key="4">
    <source>
        <dbReference type="Proteomes" id="UP001595850"/>
    </source>
</evidence>
<dbReference type="Proteomes" id="UP001595850">
    <property type="component" value="Unassembled WGS sequence"/>
</dbReference>
<keyword evidence="4" id="KW-1185">Reference proteome</keyword>
<feature type="compositionally biased region" description="Low complexity" evidence="1">
    <location>
        <begin position="48"/>
        <end position="62"/>
    </location>
</feature>
<organism evidence="3 4">
    <name type="scientific">Planomonospora corallina</name>
    <dbReference type="NCBI Taxonomy" id="1806052"/>
    <lineage>
        <taxon>Bacteria</taxon>
        <taxon>Bacillati</taxon>
        <taxon>Actinomycetota</taxon>
        <taxon>Actinomycetes</taxon>
        <taxon>Streptosporangiales</taxon>
        <taxon>Streptosporangiaceae</taxon>
        <taxon>Planomonospora</taxon>
    </lineage>
</organism>
<feature type="compositionally biased region" description="Basic and acidic residues" evidence="1">
    <location>
        <begin position="81"/>
        <end position="91"/>
    </location>
</feature>
<sequence length="462" mass="47662">MRFTKSLAAAGALGLAVLTASPAFADDIDGAPAESAVSTTEAQEKTDAAVTAPGADAPATTPEVEQQTAPAADPAPSEESGETREHTKPSEQPDPLPEPAETTPATTPAQPAEPAQQEPPQAEIGRRPLIDRVDVTPGALVRGASYTVTVRTENVENGEPVLVRGVGGEKALGRVRDDRAVIRMKVPADARLGEHTVRAGIRGLTPGEAWIVVKPAPAAKLGLRLDPGTRLAGQSYRAVITTEKAKPGTVVTVKDPGGRTHRARLDARGTARITLTVPKGTKPGRHTVSATLPDGACDSAVLTVVKHHVRAGRIALDLTPDTVFAGGKFTALVATTHVAPGTKVTIYDPAGEPFTVKVDKNGTAIKKFHVPSSTDAGSYWFTAKLPNGQKSSAKLTVLTWKVKASHDYTPRGGAQTGGGRIERNLAANPSATGGSALGSLVLGGALIAGGSGAALFSRRFEN</sequence>
<dbReference type="EMBL" id="JBHSBM010000011">
    <property type="protein sequence ID" value="MFC4058138.1"/>
    <property type="molecule type" value="Genomic_DNA"/>
</dbReference>
<evidence type="ECO:0000256" key="1">
    <source>
        <dbReference type="SAM" id="MobiDB-lite"/>
    </source>
</evidence>
<dbReference type="RefSeq" id="WP_377286326.1">
    <property type="nucleotide sequence ID" value="NZ_JBHSBM010000011.1"/>
</dbReference>
<name>A0ABV8I6T8_9ACTN</name>
<comment type="caution">
    <text evidence="3">The sequence shown here is derived from an EMBL/GenBank/DDBJ whole genome shotgun (WGS) entry which is preliminary data.</text>
</comment>
<feature type="signal peptide" evidence="2">
    <location>
        <begin position="1"/>
        <end position="25"/>
    </location>
</feature>
<proteinExistence type="predicted"/>
<keyword evidence="2" id="KW-0732">Signal</keyword>
<feature type="region of interest" description="Disordered" evidence="1">
    <location>
        <begin position="26"/>
        <end position="131"/>
    </location>
</feature>
<accession>A0ABV8I6T8</accession>
<gene>
    <name evidence="3" type="ORF">ACFOWE_07515</name>
</gene>
<feature type="chain" id="PRO_5047263942" description="Ig-like domain (Group 3)" evidence="2">
    <location>
        <begin position="26"/>
        <end position="462"/>
    </location>
</feature>
<evidence type="ECO:0000256" key="2">
    <source>
        <dbReference type="SAM" id="SignalP"/>
    </source>
</evidence>
<reference evidence="4" key="1">
    <citation type="journal article" date="2019" name="Int. J. Syst. Evol. Microbiol.">
        <title>The Global Catalogue of Microorganisms (GCM) 10K type strain sequencing project: providing services to taxonomists for standard genome sequencing and annotation.</title>
        <authorList>
            <consortium name="The Broad Institute Genomics Platform"/>
            <consortium name="The Broad Institute Genome Sequencing Center for Infectious Disease"/>
            <person name="Wu L."/>
            <person name="Ma J."/>
        </authorList>
    </citation>
    <scope>NUCLEOTIDE SEQUENCE [LARGE SCALE GENOMIC DNA]</scope>
    <source>
        <strain evidence="4">TBRC 4489</strain>
    </source>
</reference>